<accession>A0A0C1QLY1</accession>
<protein>
    <submittedName>
        <fullName evidence="1">Uncharacterized protein</fullName>
    </submittedName>
</protein>
<sequence length="141" mass="16738">MLLIQKQRLSPLPLFVLIKTLEIHEYLAHRLPVKFECLLAVRSLIFEGREELRPDRVRKNAIKNEIVLIPCNTWKRRKESNGVMHGERNRGVPCITWRRNSLAVVLHEDTFFCVIQVYRNNNVLPWHYPEALILRALYNLN</sequence>
<name>A0A0C1QLY1_9CYAN</name>
<organism evidence="1">
    <name type="scientific">Tolypothrix bouteillei VB521301</name>
    <dbReference type="NCBI Taxonomy" id="1479485"/>
    <lineage>
        <taxon>Bacteria</taxon>
        <taxon>Bacillati</taxon>
        <taxon>Cyanobacteriota</taxon>
        <taxon>Cyanophyceae</taxon>
        <taxon>Nostocales</taxon>
        <taxon>Tolypothrichaceae</taxon>
        <taxon>Tolypothrix</taxon>
    </lineage>
</organism>
<proteinExistence type="predicted"/>
<evidence type="ECO:0000313" key="1">
    <source>
        <dbReference type="EMBL" id="KIE06484.1"/>
    </source>
</evidence>
<dbReference type="AlphaFoldDB" id="A0A0C1QLY1"/>
<gene>
    <name evidence="1" type="ORF">DA73_0244590</name>
</gene>
<reference evidence="1" key="1">
    <citation type="journal article" date="2015" name="Genome Announc.">
        <title>Draft Genome Sequence of Tolypothrix boutellei Strain VB521301.</title>
        <authorList>
            <person name="Chandrababunaidu M.M."/>
            <person name="Singh D."/>
            <person name="Sen D."/>
            <person name="Bhan S."/>
            <person name="Das S."/>
            <person name="Gupta A."/>
            <person name="Adhikary S.P."/>
            <person name="Tripathy S."/>
        </authorList>
    </citation>
    <scope>NUCLEOTIDE SEQUENCE</scope>
    <source>
        <strain evidence="1">VB521301</strain>
    </source>
</reference>
<comment type="caution">
    <text evidence="1">The sequence shown here is derived from an EMBL/GenBank/DDBJ whole genome shotgun (WGS) entry which is preliminary data.</text>
</comment>
<dbReference type="EMBL" id="JHEG02000061">
    <property type="protein sequence ID" value="KIE06484.1"/>
    <property type="molecule type" value="Genomic_DNA"/>
</dbReference>